<organism evidence="2 3">
    <name type="scientific">Brassica carinata</name>
    <name type="common">Ethiopian mustard</name>
    <name type="synonym">Abyssinian cabbage</name>
    <dbReference type="NCBI Taxonomy" id="52824"/>
    <lineage>
        <taxon>Eukaryota</taxon>
        <taxon>Viridiplantae</taxon>
        <taxon>Streptophyta</taxon>
        <taxon>Embryophyta</taxon>
        <taxon>Tracheophyta</taxon>
        <taxon>Spermatophyta</taxon>
        <taxon>Magnoliopsida</taxon>
        <taxon>eudicotyledons</taxon>
        <taxon>Gunneridae</taxon>
        <taxon>Pentapetalae</taxon>
        <taxon>rosids</taxon>
        <taxon>malvids</taxon>
        <taxon>Brassicales</taxon>
        <taxon>Brassicaceae</taxon>
        <taxon>Brassiceae</taxon>
        <taxon>Brassica</taxon>
    </lineage>
</organism>
<dbReference type="EMBL" id="JAAMPC010000003">
    <property type="protein sequence ID" value="KAG2320443.1"/>
    <property type="molecule type" value="Genomic_DNA"/>
</dbReference>
<comment type="caution">
    <text evidence="2">The sequence shown here is derived from an EMBL/GenBank/DDBJ whole genome shotgun (WGS) entry which is preliminary data.</text>
</comment>
<reference evidence="2 3" key="1">
    <citation type="submission" date="2020-02" db="EMBL/GenBank/DDBJ databases">
        <authorList>
            <person name="Ma Q."/>
            <person name="Huang Y."/>
            <person name="Song X."/>
            <person name="Pei D."/>
        </authorList>
    </citation>
    <scope>NUCLEOTIDE SEQUENCE [LARGE SCALE GENOMIC DNA]</scope>
    <source>
        <strain evidence="2">Sxm20200214</strain>
        <tissue evidence="2">Leaf</tissue>
    </source>
</reference>
<evidence type="ECO:0000313" key="3">
    <source>
        <dbReference type="Proteomes" id="UP000886595"/>
    </source>
</evidence>
<gene>
    <name evidence="2" type="ORF">Bca52824_013656</name>
</gene>
<protein>
    <submittedName>
        <fullName evidence="2">Uncharacterized protein</fullName>
    </submittedName>
</protein>
<sequence length="64" mass="7784">MATPKWRTGQDAVRERSKEKWSREEPSRSHRRLPFIVTNNNHTHRKRSHDTIYSCVSHLLVRFR</sequence>
<feature type="compositionally biased region" description="Basic and acidic residues" evidence="1">
    <location>
        <begin position="12"/>
        <end position="28"/>
    </location>
</feature>
<name>A0A8X7W161_BRACI</name>
<feature type="region of interest" description="Disordered" evidence="1">
    <location>
        <begin position="1"/>
        <end position="29"/>
    </location>
</feature>
<keyword evidence="3" id="KW-1185">Reference proteome</keyword>
<proteinExistence type="predicted"/>
<dbReference type="AlphaFoldDB" id="A0A8X7W161"/>
<evidence type="ECO:0000313" key="2">
    <source>
        <dbReference type="EMBL" id="KAG2320443.1"/>
    </source>
</evidence>
<dbReference type="Proteomes" id="UP000886595">
    <property type="component" value="Unassembled WGS sequence"/>
</dbReference>
<evidence type="ECO:0000256" key="1">
    <source>
        <dbReference type="SAM" id="MobiDB-lite"/>
    </source>
</evidence>
<accession>A0A8X7W161</accession>